<dbReference type="PROSITE" id="PS50076">
    <property type="entry name" value="DNAJ_2"/>
    <property type="match status" value="1"/>
</dbReference>
<dbReference type="InterPro" id="IPR002939">
    <property type="entry name" value="DnaJ_C"/>
</dbReference>
<evidence type="ECO:0000259" key="5">
    <source>
        <dbReference type="PROSITE" id="PS50076"/>
    </source>
</evidence>
<dbReference type="SUPFAM" id="SSF46565">
    <property type="entry name" value="Chaperone J-domain"/>
    <property type="match status" value="1"/>
</dbReference>
<dbReference type="Gene3D" id="1.10.287.110">
    <property type="entry name" value="DnaJ domain"/>
    <property type="match status" value="1"/>
</dbReference>
<feature type="domain" description="J" evidence="5">
    <location>
        <begin position="18"/>
        <end position="82"/>
    </location>
</feature>
<reference evidence="6 7" key="1">
    <citation type="submission" date="2015-09" db="EMBL/GenBank/DDBJ databases">
        <title>Genome announcement of multiple Pseudomonas syringae strains.</title>
        <authorList>
            <person name="Thakur S."/>
            <person name="Wang P.W."/>
            <person name="Gong Y."/>
            <person name="Weir B.S."/>
            <person name="Guttman D.S."/>
        </authorList>
    </citation>
    <scope>NUCLEOTIDE SEQUENCE [LARGE SCALE GENOMIC DNA]</scope>
    <source>
        <strain evidence="6 7">ICMP4303</strain>
    </source>
</reference>
<dbReference type="AlphaFoldDB" id="A0A0P9LCX0"/>
<dbReference type="Proteomes" id="UP000050425">
    <property type="component" value="Unassembled WGS sequence"/>
</dbReference>
<evidence type="ECO:0000256" key="2">
    <source>
        <dbReference type="ARBA" id="ARBA00023125"/>
    </source>
</evidence>
<evidence type="ECO:0000313" key="7">
    <source>
        <dbReference type="Proteomes" id="UP000050425"/>
    </source>
</evidence>
<keyword evidence="2 6" id="KW-0238">DNA-binding</keyword>
<evidence type="ECO:0000256" key="4">
    <source>
        <dbReference type="SAM" id="MobiDB-lite"/>
    </source>
</evidence>
<dbReference type="Pfam" id="PF00226">
    <property type="entry name" value="DnaJ"/>
    <property type="match status" value="1"/>
</dbReference>
<feature type="region of interest" description="Disordered" evidence="4">
    <location>
        <begin position="86"/>
        <end position="105"/>
    </location>
</feature>
<proteinExistence type="predicted"/>
<dbReference type="SUPFAM" id="SSF49493">
    <property type="entry name" value="HSP40/DnaJ peptide-binding domain"/>
    <property type="match status" value="2"/>
</dbReference>
<sequence length="327" mass="36255">MWLCRINRMGDRYMDFKDYYKILDVEPAADDKAIKTAYRKLARKYHPDVSKEAGAEDKFKEASEAYEVLSSPEKRAEYDELRKYGRQGRPFQTPPGWQSRAGAGAGGFEETADFSEFFSSIFGGRPQQGGRTRNPGRKGQDVEMELAVFLEETLSGESKQVSFKVPQHSPNGQRMGDITKTLNVKIPAGVVDGERIRLKGQGAPGIGGGANGDLYLIIRLAPHPMFEVEGHDLVITVPLAPWEAVLGTKVAVPTLTSRLNLTIRPDSQNGQRLRIKGNGLMNKSGERGDLYAQLKIVMPKQTDEAARALWQKLADSAAFDPRAQWKG</sequence>
<dbReference type="PANTHER" id="PTHR43096">
    <property type="entry name" value="DNAJ HOMOLOG 1, MITOCHONDRIAL-RELATED"/>
    <property type="match status" value="1"/>
</dbReference>
<dbReference type="EMBL" id="LJPT01000028">
    <property type="protein sequence ID" value="KPW51512.1"/>
    <property type="molecule type" value="Genomic_DNA"/>
</dbReference>
<dbReference type="FunFam" id="2.60.260.20:FF:000008">
    <property type="entry name" value="Curved DNA-binding protein"/>
    <property type="match status" value="1"/>
</dbReference>
<dbReference type="Gene3D" id="1.20.5.460">
    <property type="entry name" value="Single helix bin"/>
    <property type="match status" value="1"/>
</dbReference>
<dbReference type="GO" id="GO:0003677">
    <property type="term" value="F:DNA binding"/>
    <property type="evidence" value="ECO:0007669"/>
    <property type="project" value="UniProtKB-KW"/>
</dbReference>
<evidence type="ECO:0000256" key="1">
    <source>
        <dbReference type="ARBA" id="ARBA00022490"/>
    </source>
</evidence>
<dbReference type="PANTHER" id="PTHR43096:SF52">
    <property type="entry name" value="DNAJ HOMOLOG 1, MITOCHONDRIAL-RELATED"/>
    <property type="match status" value="1"/>
</dbReference>
<dbReference type="Pfam" id="PF01556">
    <property type="entry name" value="DnaJ_C"/>
    <property type="match status" value="1"/>
</dbReference>
<evidence type="ECO:0000313" key="6">
    <source>
        <dbReference type="EMBL" id="KPW51512.1"/>
    </source>
</evidence>
<keyword evidence="1" id="KW-0963">Cytoplasm</keyword>
<dbReference type="NCBIfam" id="NF007618">
    <property type="entry name" value="PRK10266.1"/>
    <property type="match status" value="1"/>
</dbReference>
<dbReference type="PATRIC" id="fig|251702.3.peg.3703"/>
<dbReference type="GO" id="GO:0051082">
    <property type="term" value="F:unfolded protein binding"/>
    <property type="evidence" value="ECO:0007669"/>
    <property type="project" value="InterPro"/>
</dbReference>
<name>A0A0P9LCX0_9PSED</name>
<dbReference type="InterPro" id="IPR008971">
    <property type="entry name" value="HSP40/DnaJ_pept-bd"/>
</dbReference>
<dbReference type="Gene3D" id="2.60.260.20">
    <property type="entry name" value="Urease metallochaperone UreE, N-terminal domain"/>
    <property type="match status" value="2"/>
</dbReference>
<comment type="caution">
    <text evidence="6">The sequence shown here is derived from an EMBL/GenBank/DDBJ whole genome shotgun (WGS) entry which is preliminary data.</text>
</comment>
<dbReference type="InterPro" id="IPR001623">
    <property type="entry name" value="DnaJ_domain"/>
</dbReference>
<dbReference type="GO" id="GO:0005737">
    <property type="term" value="C:cytoplasm"/>
    <property type="evidence" value="ECO:0007669"/>
    <property type="project" value="TreeGrafter"/>
</dbReference>
<dbReference type="SMART" id="SM00271">
    <property type="entry name" value="DnaJ"/>
    <property type="match status" value="1"/>
</dbReference>
<dbReference type="GO" id="GO:0042026">
    <property type="term" value="P:protein refolding"/>
    <property type="evidence" value="ECO:0007669"/>
    <property type="project" value="TreeGrafter"/>
</dbReference>
<gene>
    <name evidence="6" type="ORF">ALO88_05156</name>
</gene>
<accession>A0A0P9LCX0</accession>
<evidence type="ECO:0000256" key="3">
    <source>
        <dbReference type="ARBA" id="ARBA00023186"/>
    </source>
</evidence>
<dbReference type="PRINTS" id="PR00625">
    <property type="entry name" value="JDOMAIN"/>
</dbReference>
<protein>
    <submittedName>
        <fullName evidence="6">Curved-DNA-binding protein</fullName>
    </submittedName>
</protein>
<dbReference type="InterPro" id="IPR036869">
    <property type="entry name" value="J_dom_sf"/>
</dbReference>
<dbReference type="CDD" id="cd06257">
    <property type="entry name" value="DnaJ"/>
    <property type="match status" value="1"/>
</dbReference>
<dbReference type="FunFam" id="2.60.260.20:FF:000013">
    <property type="entry name" value="DnaJ subfamily B member 11"/>
    <property type="match status" value="1"/>
</dbReference>
<dbReference type="CDD" id="cd10747">
    <property type="entry name" value="DnaJ_C"/>
    <property type="match status" value="1"/>
</dbReference>
<keyword evidence="3" id="KW-0143">Chaperone</keyword>
<organism evidence="6 7">
    <name type="scientific">Pseudomonas syringae pv. antirrhini</name>
    <dbReference type="NCBI Taxonomy" id="251702"/>
    <lineage>
        <taxon>Bacteria</taxon>
        <taxon>Pseudomonadati</taxon>
        <taxon>Pseudomonadota</taxon>
        <taxon>Gammaproteobacteria</taxon>
        <taxon>Pseudomonadales</taxon>
        <taxon>Pseudomonadaceae</taxon>
        <taxon>Pseudomonas</taxon>
    </lineage>
</organism>